<gene>
    <name evidence="1" type="ORF">RRG08_059064</name>
</gene>
<evidence type="ECO:0000313" key="2">
    <source>
        <dbReference type="Proteomes" id="UP001283361"/>
    </source>
</evidence>
<sequence>HEADLQQVILRQGHGTGDLQAVEDFCSACQFIGLRNGSLRVLRLLNEAHWRRLPQTFQRT</sequence>
<name>A0AAE0YJ65_9GAST</name>
<feature type="non-terminal residue" evidence="1">
    <location>
        <position position="1"/>
    </location>
</feature>
<evidence type="ECO:0000313" key="1">
    <source>
        <dbReference type="EMBL" id="KAK3747359.1"/>
    </source>
</evidence>
<dbReference type="EMBL" id="JAWDGP010006088">
    <property type="protein sequence ID" value="KAK3747359.1"/>
    <property type="molecule type" value="Genomic_DNA"/>
</dbReference>
<accession>A0AAE0YJ65</accession>
<dbReference type="AlphaFoldDB" id="A0AAE0YJ65"/>
<comment type="caution">
    <text evidence="1">The sequence shown here is derived from an EMBL/GenBank/DDBJ whole genome shotgun (WGS) entry which is preliminary data.</text>
</comment>
<organism evidence="1 2">
    <name type="scientific">Elysia crispata</name>
    <name type="common">lettuce slug</name>
    <dbReference type="NCBI Taxonomy" id="231223"/>
    <lineage>
        <taxon>Eukaryota</taxon>
        <taxon>Metazoa</taxon>
        <taxon>Spiralia</taxon>
        <taxon>Lophotrochozoa</taxon>
        <taxon>Mollusca</taxon>
        <taxon>Gastropoda</taxon>
        <taxon>Heterobranchia</taxon>
        <taxon>Euthyneura</taxon>
        <taxon>Panpulmonata</taxon>
        <taxon>Sacoglossa</taxon>
        <taxon>Placobranchoidea</taxon>
        <taxon>Plakobranchidae</taxon>
        <taxon>Elysia</taxon>
    </lineage>
</organism>
<reference evidence="1" key="1">
    <citation type="journal article" date="2023" name="G3 (Bethesda)">
        <title>A reference genome for the long-term kleptoplast-retaining sea slug Elysia crispata morphotype clarki.</title>
        <authorList>
            <person name="Eastman K.E."/>
            <person name="Pendleton A.L."/>
            <person name="Shaikh M.A."/>
            <person name="Suttiyut T."/>
            <person name="Ogas R."/>
            <person name="Tomko P."/>
            <person name="Gavelis G."/>
            <person name="Widhalm J.R."/>
            <person name="Wisecaver J.H."/>
        </authorList>
    </citation>
    <scope>NUCLEOTIDE SEQUENCE</scope>
    <source>
        <strain evidence="1">ECLA1</strain>
    </source>
</reference>
<protein>
    <submittedName>
        <fullName evidence="1">Uncharacterized protein</fullName>
    </submittedName>
</protein>
<dbReference type="Proteomes" id="UP001283361">
    <property type="component" value="Unassembled WGS sequence"/>
</dbReference>
<keyword evidence="2" id="KW-1185">Reference proteome</keyword>
<proteinExistence type="predicted"/>